<sequence>MLRTLQDCSQSVITQVSIQTLRPHHTITQPNAKILPGDGRSVRVTSRRGTRSRSRRRCREEVCRGAPRGCRGRSARGGKTWT</sequence>
<reference evidence="2" key="1">
    <citation type="submission" date="2014-09" db="EMBL/GenBank/DDBJ databases">
        <authorList>
            <person name="Magalhaes I.L.F."/>
            <person name="Oliveira U."/>
            <person name="Santos F.R."/>
            <person name="Vidigal T.H.D.A."/>
            <person name="Brescovit A.D."/>
            <person name="Santos A.J."/>
        </authorList>
    </citation>
    <scope>NUCLEOTIDE SEQUENCE</scope>
    <source>
        <tissue evidence="2">Shoot tissue taken approximately 20 cm above the soil surface</tissue>
    </source>
</reference>
<reference evidence="2" key="2">
    <citation type="journal article" date="2015" name="Data Brief">
        <title>Shoot transcriptome of the giant reed, Arundo donax.</title>
        <authorList>
            <person name="Barrero R.A."/>
            <person name="Guerrero F.D."/>
            <person name="Moolhuijzen P."/>
            <person name="Goolsby J.A."/>
            <person name="Tidwell J."/>
            <person name="Bellgard S.E."/>
            <person name="Bellgard M.I."/>
        </authorList>
    </citation>
    <scope>NUCLEOTIDE SEQUENCE</scope>
    <source>
        <tissue evidence="2">Shoot tissue taken approximately 20 cm above the soil surface</tissue>
    </source>
</reference>
<evidence type="ECO:0000256" key="1">
    <source>
        <dbReference type="SAM" id="MobiDB-lite"/>
    </source>
</evidence>
<accession>A0A0A9G7P8</accession>
<protein>
    <submittedName>
        <fullName evidence="2">Uncharacterized protein</fullName>
    </submittedName>
</protein>
<feature type="compositionally biased region" description="Basic residues" evidence="1">
    <location>
        <begin position="45"/>
        <end position="57"/>
    </location>
</feature>
<organism evidence="2">
    <name type="scientific">Arundo donax</name>
    <name type="common">Giant reed</name>
    <name type="synonym">Donax arundinaceus</name>
    <dbReference type="NCBI Taxonomy" id="35708"/>
    <lineage>
        <taxon>Eukaryota</taxon>
        <taxon>Viridiplantae</taxon>
        <taxon>Streptophyta</taxon>
        <taxon>Embryophyta</taxon>
        <taxon>Tracheophyta</taxon>
        <taxon>Spermatophyta</taxon>
        <taxon>Magnoliopsida</taxon>
        <taxon>Liliopsida</taxon>
        <taxon>Poales</taxon>
        <taxon>Poaceae</taxon>
        <taxon>PACMAD clade</taxon>
        <taxon>Arundinoideae</taxon>
        <taxon>Arundineae</taxon>
        <taxon>Arundo</taxon>
    </lineage>
</organism>
<feature type="region of interest" description="Disordered" evidence="1">
    <location>
        <begin position="29"/>
        <end position="60"/>
    </location>
</feature>
<evidence type="ECO:0000313" key="2">
    <source>
        <dbReference type="EMBL" id="JAE16688.1"/>
    </source>
</evidence>
<name>A0A0A9G7P8_ARUDO</name>
<proteinExistence type="predicted"/>
<dbReference type="EMBL" id="GBRH01181208">
    <property type="protein sequence ID" value="JAE16688.1"/>
    <property type="molecule type" value="Transcribed_RNA"/>
</dbReference>
<dbReference type="AlphaFoldDB" id="A0A0A9G7P8"/>